<evidence type="ECO:0000259" key="9">
    <source>
        <dbReference type="Pfam" id="PF00884"/>
    </source>
</evidence>
<dbReference type="Pfam" id="PF00884">
    <property type="entry name" value="Sulfatase"/>
    <property type="match status" value="1"/>
</dbReference>
<evidence type="ECO:0000256" key="5">
    <source>
        <dbReference type="ARBA" id="ARBA00022989"/>
    </source>
</evidence>
<name>J9FW51_9ZZZZ</name>
<protein>
    <submittedName>
        <fullName evidence="10">Sulfatase family protein</fullName>
    </submittedName>
</protein>
<keyword evidence="2" id="KW-1003">Cell membrane</keyword>
<dbReference type="GO" id="GO:0016776">
    <property type="term" value="F:phosphotransferase activity, phosphate group as acceptor"/>
    <property type="evidence" value="ECO:0007669"/>
    <property type="project" value="TreeGrafter"/>
</dbReference>
<evidence type="ECO:0000256" key="7">
    <source>
        <dbReference type="ARBA" id="ARBA00038481"/>
    </source>
</evidence>
<evidence type="ECO:0000256" key="1">
    <source>
        <dbReference type="ARBA" id="ARBA00004651"/>
    </source>
</evidence>
<feature type="transmembrane region" description="Helical" evidence="8">
    <location>
        <begin position="12"/>
        <end position="31"/>
    </location>
</feature>
<dbReference type="GO" id="GO:0009244">
    <property type="term" value="P:lipopolysaccharide core region biosynthetic process"/>
    <property type="evidence" value="ECO:0007669"/>
    <property type="project" value="TreeGrafter"/>
</dbReference>
<dbReference type="EMBL" id="AMCI01008107">
    <property type="protein sequence ID" value="EJW91554.1"/>
    <property type="molecule type" value="Genomic_DNA"/>
</dbReference>
<dbReference type="GO" id="GO:0005886">
    <property type="term" value="C:plasma membrane"/>
    <property type="evidence" value="ECO:0007669"/>
    <property type="project" value="UniProtKB-SubCell"/>
</dbReference>
<gene>
    <name evidence="10" type="ORF">EVA_20342</name>
</gene>
<organism evidence="10">
    <name type="scientific">gut metagenome</name>
    <dbReference type="NCBI Taxonomy" id="749906"/>
    <lineage>
        <taxon>unclassified sequences</taxon>
        <taxon>metagenomes</taxon>
        <taxon>organismal metagenomes</taxon>
    </lineage>
</organism>
<sequence>MKIKLSYSNLLFWGFLVLFFATTQIMLGNYFGPRETGISIILFTLLYRWKKWLGYTFLGITFCCALLYGFVGLTYGHIDKNAVDALLFTNHEEAFEYASSVPLSVFAWYGALCFLGGATIFYLRRHPRFLQNTGTGTVIVALSLFVALSSSTYIKNLSRGIPSHWWDLKGTEIHFTHDVYSAFQSSSQGRNKFSIFNRHADWQATSGEKINTYVLILGESARRDFFGAYGAPWANTPWLSEENGLLFQNYLSASAGTAPSLSRQLYLKSDQADFNPAYNLITLAKSAGFHTVWISAQGERGGADSPISVVAKMADEYTFIADNLNPLNKLIKKTDFDLLQPFHQALAYPGKKLIVLHLLGSHPQACRRTDDQYTEFFRSKELSCYIESLRNTDRLAQSVTDALKQEERLHGRHWSILFTADHGFGFHYRSKRLVFETYG</sequence>
<dbReference type="SUPFAM" id="SSF53649">
    <property type="entry name" value="Alkaline phosphatase-like"/>
    <property type="match status" value="1"/>
</dbReference>
<evidence type="ECO:0000256" key="6">
    <source>
        <dbReference type="ARBA" id="ARBA00023136"/>
    </source>
</evidence>
<dbReference type="CDD" id="cd16017">
    <property type="entry name" value="LptA"/>
    <property type="match status" value="1"/>
</dbReference>
<keyword evidence="6 8" id="KW-0472">Membrane</keyword>
<comment type="subcellular location">
    <subcellularLocation>
        <location evidence="1">Cell membrane</location>
        <topology evidence="1">Multi-pass membrane protein</topology>
    </subcellularLocation>
</comment>
<dbReference type="PANTHER" id="PTHR30443">
    <property type="entry name" value="INNER MEMBRANE PROTEIN"/>
    <property type="match status" value="1"/>
</dbReference>
<keyword evidence="5 8" id="KW-1133">Transmembrane helix</keyword>
<keyword evidence="4 8" id="KW-0812">Transmembrane</keyword>
<comment type="caution">
    <text evidence="10">The sequence shown here is derived from an EMBL/GenBank/DDBJ whole genome shotgun (WGS) entry which is preliminary data.</text>
</comment>
<dbReference type="InterPro" id="IPR040423">
    <property type="entry name" value="PEA_transferase"/>
</dbReference>
<feature type="transmembrane region" description="Helical" evidence="8">
    <location>
        <begin position="105"/>
        <end position="123"/>
    </location>
</feature>
<accession>J9FW51</accession>
<evidence type="ECO:0000256" key="2">
    <source>
        <dbReference type="ARBA" id="ARBA00022475"/>
    </source>
</evidence>
<proteinExistence type="inferred from homology"/>
<dbReference type="InterPro" id="IPR000917">
    <property type="entry name" value="Sulfatase_N"/>
</dbReference>
<comment type="similarity">
    <text evidence="7">Belongs to the phosphoethanolamine transferase family.</text>
</comment>
<evidence type="ECO:0000256" key="3">
    <source>
        <dbReference type="ARBA" id="ARBA00022679"/>
    </source>
</evidence>
<dbReference type="InterPro" id="IPR058130">
    <property type="entry name" value="PEA_transf_C"/>
</dbReference>
<feature type="transmembrane region" description="Helical" evidence="8">
    <location>
        <begin position="135"/>
        <end position="154"/>
    </location>
</feature>
<evidence type="ECO:0000256" key="8">
    <source>
        <dbReference type="SAM" id="Phobius"/>
    </source>
</evidence>
<evidence type="ECO:0000256" key="4">
    <source>
        <dbReference type="ARBA" id="ARBA00022692"/>
    </source>
</evidence>
<evidence type="ECO:0000313" key="10">
    <source>
        <dbReference type="EMBL" id="EJW91554.1"/>
    </source>
</evidence>
<dbReference type="Gene3D" id="3.40.720.10">
    <property type="entry name" value="Alkaline Phosphatase, subunit A"/>
    <property type="match status" value="1"/>
</dbReference>
<dbReference type="PANTHER" id="PTHR30443:SF4">
    <property type="entry name" value="PHOSPHOETHANOLAMINE TRANSFERASE OPGE-RELATED"/>
    <property type="match status" value="1"/>
</dbReference>
<reference evidence="10" key="1">
    <citation type="journal article" date="2012" name="PLoS ONE">
        <title>Gene sets for utilization of primary and secondary nutrition supplies in the distal gut of endangered iberian lynx.</title>
        <authorList>
            <person name="Alcaide M."/>
            <person name="Messina E."/>
            <person name="Richter M."/>
            <person name="Bargiela R."/>
            <person name="Peplies J."/>
            <person name="Huws S.A."/>
            <person name="Newbold C.J."/>
            <person name="Golyshin P.N."/>
            <person name="Simon M.A."/>
            <person name="Lopez G."/>
            <person name="Yakimov M.M."/>
            <person name="Ferrer M."/>
        </authorList>
    </citation>
    <scope>NUCLEOTIDE SEQUENCE</scope>
</reference>
<keyword evidence="3" id="KW-0808">Transferase</keyword>
<dbReference type="InterPro" id="IPR017850">
    <property type="entry name" value="Alkaline_phosphatase_core_sf"/>
</dbReference>
<dbReference type="AlphaFoldDB" id="J9FW51"/>
<feature type="domain" description="Sulfatase N-terminal" evidence="9">
    <location>
        <begin position="212"/>
        <end position="426"/>
    </location>
</feature>
<feature type="transmembrane region" description="Helical" evidence="8">
    <location>
        <begin position="52"/>
        <end position="71"/>
    </location>
</feature>